<comment type="caution">
    <text evidence="2">The sequence shown here is derived from an EMBL/GenBank/DDBJ whole genome shotgun (WGS) entry which is preliminary data.</text>
</comment>
<dbReference type="EMBL" id="JAVREN010000016">
    <property type="protein sequence ID" value="MDT0307962.1"/>
    <property type="molecule type" value="Genomic_DNA"/>
</dbReference>
<dbReference type="Pfam" id="PF19136">
    <property type="entry name" value="DUF5819"/>
    <property type="match status" value="1"/>
</dbReference>
<feature type="transmembrane region" description="Helical" evidence="1">
    <location>
        <begin position="29"/>
        <end position="54"/>
    </location>
</feature>
<dbReference type="RefSeq" id="WP_311630912.1">
    <property type="nucleotide sequence ID" value="NZ_JAVREN010000016.1"/>
</dbReference>
<proteinExistence type="predicted"/>
<keyword evidence="1" id="KW-1133">Transmembrane helix</keyword>
<keyword evidence="1" id="KW-0472">Membrane</keyword>
<keyword evidence="3" id="KW-1185">Reference proteome</keyword>
<dbReference type="InterPro" id="IPR043857">
    <property type="entry name" value="DUF5819"/>
</dbReference>
<gene>
    <name evidence="2" type="ORF">RM780_13445</name>
</gene>
<evidence type="ECO:0000313" key="3">
    <source>
        <dbReference type="Proteomes" id="UP001183388"/>
    </source>
</evidence>
<sequence length="241" mass="26378">MQPSEKLRQVGIVRTEPVTFGTLSPLSRLILAGFALAVSLASLAHAAAAIVFVAPSSNVAMEQHGDAINDYVRPEFTRNWRLFAPNPPQVNVHVEARAQTRRADGALVTTQWVDLTEQDNGAIRHQLLPSVSNQAQLRRAWRVFRDTHDEAGTPLTRSAALTEAQLRRLVLRRLEGAPGVGTDLGAVRRVQVRTASASVAAPPWESVRRSTAPVRRELPWWTVRPEDLPGETAGTAAGENR</sequence>
<dbReference type="Proteomes" id="UP001183388">
    <property type="component" value="Unassembled WGS sequence"/>
</dbReference>
<accession>A0ABU2L8Y4</accession>
<evidence type="ECO:0000256" key="1">
    <source>
        <dbReference type="SAM" id="Phobius"/>
    </source>
</evidence>
<name>A0ABU2L8Y4_9ACTN</name>
<organism evidence="2 3">
    <name type="scientific">Streptomyces boetiae</name>
    <dbReference type="NCBI Taxonomy" id="3075541"/>
    <lineage>
        <taxon>Bacteria</taxon>
        <taxon>Bacillati</taxon>
        <taxon>Actinomycetota</taxon>
        <taxon>Actinomycetes</taxon>
        <taxon>Kitasatosporales</taxon>
        <taxon>Streptomycetaceae</taxon>
        <taxon>Streptomyces</taxon>
    </lineage>
</organism>
<protein>
    <submittedName>
        <fullName evidence="2">DUF5819 family protein</fullName>
    </submittedName>
</protein>
<keyword evidence="1" id="KW-0812">Transmembrane</keyword>
<evidence type="ECO:0000313" key="2">
    <source>
        <dbReference type="EMBL" id="MDT0307962.1"/>
    </source>
</evidence>
<reference evidence="3" key="1">
    <citation type="submission" date="2023-07" db="EMBL/GenBank/DDBJ databases">
        <title>30 novel species of actinomycetes from the DSMZ collection.</title>
        <authorList>
            <person name="Nouioui I."/>
        </authorList>
    </citation>
    <scope>NUCLEOTIDE SEQUENCE [LARGE SCALE GENOMIC DNA]</scope>
    <source>
        <strain evidence="3">DSM 44917</strain>
    </source>
</reference>